<feature type="domain" description="PilZ" evidence="2">
    <location>
        <begin position="5"/>
        <end position="103"/>
    </location>
</feature>
<dbReference type="Pfam" id="PF07238">
    <property type="entry name" value="PilZ"/>
    <property type="match status" value="1"/>
</dbReference>
<dbReference type="RefSeq" id="WP_216130186.1">
    <property type="nucleotide sequence ID" value="NZ_CP064782.1"/>
</dbReference>
<reference evidence="3" key="1">
    <citation type="submission" date="2020-11" db="EMBL/GenBank/DDBJ databases">
        <title>Azospira inquinata sp. nov.</title>
        <authorList>
            <person name="Moe W.M."/>
            <person name="Mikes M.C."/>
        </authorList>
    </citation>
    <scope>NUCLEOTIDE SEQUENCE</scope>
    <source>
        <strain evidence="3">Azo-3</strain>
    </source>
</reference>
<dbReference type="EMBL" id="CP064782">
    <property type="protein sequence ID" value="QWT47839.1"/>
    <property type="molecule type" value="Genomic_DNA"/>
</dbReference>
<keyword evidence="1" id="KW-0547">Nucleotide-binding</keyword>
<proteinExistence type="predicted"/>
<dbReference type="AlphaFoldDB" id="A0A975XTK8"/>
<organism evidence="3 4">
    <name type="scientific">Azospira inquinata</name>
    <dbReference type="NCBI Taxonomy" id="2785627"/>
    <lineage>
        <taxon>Bacteria</taxon>
        <taxon>Pseudomonadati</taxon>
        <taxon>Pseudomonadota</taxon>
        <taxon>Betaproteobacteria</taxon>
        <taxon>Rhodocyclales</taxon>
        <taxon>Rhodocyclaceae</taxon>
        <taxon>Azospira</taxon>
    </lineage>
</organism>
<sequence>MTQADRRHFTRVLFQTPARLILADGTTLQGEIRDLSLKGALLSPQTPWQGDSGQSCRLEIDLGEGQTRVTMSGHLAHVSPTQIGLRCEDIDLDSISHLRRLVELNLGDDALLNRDLAALVAGATQSPA</sequence>
<protein>
    <recommendedName>
        <fullName evidence="1">Cyclic diguanosine monophosphate-binding protein</fullName>
        <shortName evidence="1">c-di-GMP-binding protein</shortName>
    </recommendedName>
    <alternativeName>
        <fullName evidence="1">Pilz domain-containing protein</fullName>
    </alternativeName>
</protein>
<dbReference type="GO" id="GO:0035438">
    <property type="term" value="F:cyclic-di-GMP binding"/>
    <property type="evidence" value="ECO:0007669"/>
    <property type="project" value="InterPro"/>
</dbReference>
<evidence type="ECO:0000313" key="3">
    <source>
        <dbReference type="EMBL" id="QWT47839.1"/>
    </source>
</evidence>
<keyword evidence="1" id="KW-0973">c-di-GMP</keyword>
<gene>
    <name evidence="3" type="ORF">Azoinq_08100</name>
</gene>
<keyword evidence="4" id="KW-1185">Reference proteome</keyword>
<name>A0A975XTK8_9RHOO</name>
<accession>A0A975XTK8</accession>
<dbReference type="InterPro" id="IPR009875">
    <property type="entry name" value="PilZ_domain"/>
</dbReference>
<dbReference type="PIRSF" id="PIRSF028141">
    <property type="entry name" value="C-di-GMP_BP_PA4608"/>
    <property type="match status" value="1"/>
</dbReference>
<evidence type="ECO:0000313" key="4">
    <source>
        <dbReference type="Proteomes" id="UP000683428"/>
    </source>
</evidence>
<dbReference type="InterPro" id="IPR027021">
    <property type="entry name" value="C-di-GMP_BP_PA4608"/>
</dbReference>
<comment type="function">
    <text evidence="1">Binds the second messenger bis-(3'-5') cyclic dimeric guanosine monophosphate (c-di-GMP). Can bind two c-di-GMP molecules per monomer. May play a role in bacterial second-messenger regulated processes. Binding to c-di-GMP induces a conformational change of the C- and N-termini resulting in the exposure of a highly negative surface on one side of the protein to a possible effector protein.</text>
</comment>
<comment type="subunit">
    <text evidence="1">Monomer in both c-di-GMP-bound and free forms.</text>
</comment>
<dbReference type="Proteomes" id="UP000683428">
    <property type="component" value="Chromosome"/>
</dbReference>
<evidence type="ECO:0000256" key="1">
    <source>
        <dbReference type="PIRNR" id="PIRNR028141"/>
    </source>
</evidence>
<dbReference type="KEGG" id="aiq:Azoinq_08100"/>
<evidence type="ECO:0000259" key="2">
    <source>
        <dbReference type="Pfam" id="PF07238"/>
    </source>
</evidence>